<dbReference type="PANTHER" id="PTHR35580">
    <property type="entry name" value="CELL SURFACE GLYCOPROTEIN (S-LAYER PROTEIN)-LIKE PROTEIN"/>
    <property type="match status" value="1"/>
</dbReference>
<keyword evidence="1" id="KW-0732">Signal</keyword>
<dbReference type="Gene3D" id="2.60.40.10">
    <property type="entry name" value="Immunoglobulins"/>
    <property type="match status" value="1"/>
</dbReference>
<feature type="signal peptide" evidence="1">
    <location>
        <begin position="1"/>
        <end position="29"/>
    </location>
</feature>
<dbReference type="InterPro" id="IPR052918">
    <property type="entry name" value="Motility_Chemotaxis_Reg"/>
</dbReference>
<organism evidence="2">
    <name type="scientific">uncultured Aureispira sp</name>
    <dbReference type="NCBI Taxonomy" id="1331704"/>
    <lineage>
        <taxon>Bacteria</taxon>
        <taxon>Pseudomonadati</taxon>
        <taxon>Bacteroidota</taxon>
        <taxon>Saprospiria</taxon>
        <taxon>Saprospirales</taxon>
        <taxon>Saprospiraceae</taxon>
        <taxon>Aureispira</taxon>
        <taxon>environmental samples</taxon>
    </lineage>
</organism>
<dbReference type="EMBL" id="CACVAQ010000288">
    <property type="protein sequence ID" value="CAA6820604.1"/>
    <property type="molecule type" value="Genomic_DNA"/>
</dbReference>
<dbReference type="AlphaFoldDB" id="A0A6S6TML7"/>
<dbReference type="InterPro" id="IPR013783">
    <property type="entry name" value="Ig-like_fold"/>
</dbReference>
<feature type="chain" id="PRO_5027851834" evidence="1">
    <location>
        <begin position="30"/>
        <end position="841"/>
    </location>
</feature>
<dbReference type="PANTHER" id="PTHR35580:SF1">
    <property type="entry name" value="PHYTASE-LIKE DOMAIN-CONTAINING PROTEIN"/>
    <property type="match status" value="1"/>
</dbReference>
<sequence length="841" mass="90760">MSQNTLQELIRLSSLFVLLFTFFVHSASAQDVTFDWINSGGEASGDECLSLTTDPSGNIYATGYFFGVVDFDPGPGVYNLGASGDRHAFVQKLSPDGDLIWVKSFGSSTGGQGNAIKVDHWGNVYVTGFYRGSFEFNPGSGVFFTSTGFVDAFVVKYDSTGNYLWGTTTENLSAGGGAVTEGRGIDTDSLGFVYITGGFGGMVDFDPGPGVTVPSNTTNGPNIFVQKLDSAGSFIWVSAMSSITNQHYGNSIVTDNTGNVYLTGTVTATVDFDPGPGVYNLTGQPYADVFIQKLDSAGSLVWATRFVSPEVEECYAIKLDAAKNIYITGYFKGTIDFDPSPAIFNLSSATGAAFVLKLDSSSHFLWAKSIDGPSQEKSYDLDVDESGSVYITGKFAFTVDFDPGPGVYNLSKHYDASIPWGYDCYVLKLDTRGTFVWAKNMGEESKAIAVDPDGDVLVAGRYSGTKDFDPNIGMANLSAFNNSYDFFILKLRQNRISGRIFHDLNQDCVHDSLELGLANRVVWINPGNIVARTNSSGAWNVEALPIGTYTVTLDTSNGWLPTCSNASFTISAPNTLHSIPPLGLVSTNPCSAPDISIHAPFLRPGFSNQKIYLQACNQAEGTNSIANAYAIVTLDSLLSPQSGSLPFIDLGNNRYQVDLDTLYPGYCTNFWLDCTLSTQAILGQTLCMHASLFPVDSCILDTLPNPSPIGISPCNTPYDNSNIAIKGACINDSIFYFINNTGIGDMTCFSQVRLYINGQLIWTDSIQLLGYTIDTIAFLGDGRTWRLEVDQHPLHPGNSQPSFTIELCGNAANWTPNLVNMLPQDDLDPIIDIYCGQVTGS</sequence>
<accession>A0A6S6TML7</accession>
<dbReference type="InterPro" id="IPR011042">
    <property type="entry name" value="6-blade_b-propeller_TolB-like"/>
</dbReference>
<evidence type="ECO:0000313" key="2">
    <source>
        <dbReference type="EMBL" id="CAA6820604.1"/>
    </source>
</evidence>
<reference evidence="2" key="1">
    <citation type="submission" date="2020-01" db="EMBL/GenBank/DDBJ databases">
        <authorList>
            <person name="Meier V. D."/>
            <person name="Meier V D."/>
        </authorList>
    </citation>
    <scope>NUCLEOTIDE SEQUENCE</scope>
    <source>
        <strain evidence="2">HLG_WM_MAG_10</strain>
    </source>
</reference>
<name>A0A6S6TML7_9BACT</name>
<gene>
    <name evidence="2" type="ORF">HELGO_WM45028</name>
</gene>
<dbReference type="SUPFAM" id="SSF117074">
    <property type="entry name" value="Hypothetical protein PA1324"/>
    <property type="match status" value="1"/>
</dbReference>
<feature type="non-terminal residue" evidence="2">
    <location>
        <position position="841"/>
    </location>
</feature>
<protein>
    <submittedName>
        <fullName evidence="2">Uncharacterized protein</fullName>
    </submittedName>
</protein>
<evidence type="ECO:0000256" key="1">
    <source>
        <dbReference type="SAM" id="SignalP"/>
    </source>
</evidence>
<dbReference type="Gene3D" id="2.120.10.30">
    <property type="entry name" value="TolB, C-terminal domain"/>
    <property type="match status" value="1"/>
</dbReference>
<proteinExistence type="predicted"/>
<dbReference type="SUPFAM" id="SSF101898">
    <property type="entry name" value="NHL repeat"/>
    <property type="match status" value="2"/>
</dbReference>